<keyword evidence="4" id="KW-1185">Reference proteome</keyword>
<organism evidence="3 4">
    <name type="scientific">Coniophora puteana (strain RWD-64-598)</name>
    <name type="common">Brown rot fungus</name>
    <dbReference type="NCBI Taxonomy" id="741705"/>
    <lineage>
        <taxon>Eukaryota</taxon>
        <taxon>Fungi</taxon>
        <taxon>Dikarya</taxon>
        <taxon>Basidiomycota</taxon>
        <taxon>Agaricomycotina</taxon>
        <taxon>Agaricomycetes</taxon>
        <taxon>Agaricomycetidae</taxon>
        <taxon>Boletales</taxon>
        <taxon>Coniophorineae</taxon>
        <taxon>Coniophoraceae</taxon>
        <taxon>Coniophora</taxon>
    </lineage>
</organism>
<evidence type="ECO:0000313" key="4">
    <source>
        <dbReference type="Proteomes" id="UP000053558"/>
    </source>
</evidence>
<dbReference type="EMBL" id="JH711584">
    <property type="protein sequence ID" value="EIW77342.1"/>
    <property type="molecule type" value="Genomic_DNA"/>
</dbReference>
<name>A0A5M3MDK6_CONPW</name>
<dbReference type="GeneID" id="19202189"/>
<accession>A0A5M3MDK6</accession>
<dbReference type="AlphaFoldDB" id="A0A5M3MDK6"/>
<evidence type="ECO:0000313" key="3">
    <source>
        <dbReference type="EMBL" id="EIW77342.1"/>
    </source>
</evidence>
<dbReference type="OrthoDB" id="5289249at2759"/>
<dbReference type="Pfam" id="PF24016">
    <property type="entry name" value="DUF7330"/>
    <property type="match status" value="1"/>
</dbReference>
<sequence>MSEPKYVALDKQRTLFDTRIAMIIPTPDAKVRLNETAGTALDGLQADESGPRPPAYSELPPPVTQHEDGLDSPSGVAKPLPPPPTRPTNHLSLVKKDDNINGSYYVDPSMVLPVNVLPPLRKDETEETRTNLYLMTKDGHIDADVWIRGREEGAVGASEKRTRVEMHTKDGWISTRIIPVGNIAPFHLKLYSSDGRITIAIPRSFHGPLILSASHDKKSTLSPALLAESTPIGHHERTARYIVGDIGTWKGDEWAGDEVHAETKDGSIRVRYVDEDAAPLSMFESFGRMIGIGL</sequence>
<reference evidence="4" key="1">
    <citation type="journal article" date="2012" name="Science">
        <title>The Paleozoic origin of enzymatic lignin decomposition reconstructed from 31 fungal genomes.</title>
        <authorList>
            <person name="Floudas D."/>
            <person name="Binder M."/>
            <person name="Riley R."/>
            <person name="Barry K."/>
            <person name="Blanchette R.A."/>
            <person name="Henrissat B."/>
            <person name="Martinez A.T."/>
            <person name="Otillar R."/>
            <person name="Spatafora J.W."/>
            <person name="Yadav J.S."/>
            <person name="Aerts A."/>
            <person name="Benoit I."/>
            <person name="Boyd A."/>
            <person name="Carlson A."/>
            <person name="Copeland A."/>
            <person name="Coutinho P.M."/>
            <person name="de Vries R.P."/>
            <person name="Ferreira P."/>
            <person name="Findley K."/>
            <person name="Foster B."/>
            <person name="Gaskell J."/>
            <person name="Glotzer D."/>
            <person name="Gorecki P."/>
            <person name="Heitman J."/>
            <person name="Hesse C."/>
            <person name="Hori C."/>
            <person name="Igarashi K."/>
            <person name="Jurgens J.A."/>
            <person name="Kallen N."/>
            <person name="Kersten P."/>
            <person name="Kohler A."/>
            <person name="Kuees U."/>
            <person name="Kumar T.K.A."/>
            <person name="Kuo A."/>
            <person name="LaButti K."/>
            <person name="Larrondo L.F."/>
            <person name="Lindquist E."/>
            <person name="Ling A."/>
            <person name="Lombard V."/>
            <person name="Lucas S."/>
            <person name="Lundell T."/>
            <person name="Martin R."/>
            <person name="McLaughlin D.J."/>
            <person name="Morgenstern I."/>
            <person name="Morin E."/>
            <person name="Murat C."/>
            <person name="Nagy L.G."/>
            <person name="Nolan M."/>
            <person name="Ohm R.A."/>
            <person name="Patyshakuliyeva A."/>
            <person name="Rokas A."/>
            <person name="Ruiz-Duenas F.J."/>
            <person name="Sabat G."/>
            <person name="Salamov A."/>
            <person name="Samejima M."/>
            <person name="Schmutz J."/>
            <person name="Slot J.C."/>
            <person name="St John F."/>
            <person name="Stenlid J."/>
            <person name="Sun H."/>
            <person name="Sun S."/>
            <person name="Syed K."/>
            <person name="Tsang A."/>
            <person name="Wiebenga A."/>
            <person name="Young D."/>
            <person name="Pisabarro A."/>
            <person name="Eastwood D.C."/>
            <person name="Martin F."/>
            <person name="Cullen D."/>
            <person name="Grigoriev I.V."/>
            <person name="Hibbett D.S."/>
        </authorList>
    </citation>
    <scope>NUCLEOTIDE SEQUENCE [LARGE SCALE GENOMIC DNA]</scope>
    <source>
        <strain evidence="4">RWD-64-598 SS2</strain>
    </source>
</reference>
<dbReference type="RefSeq" id="XP_007772729.1">
    <property type="nucleotide sequence ID" value="XM_007774539.1"/>
</dbReference>
<protein>
    <recommendedName>
        <fullName evidence="2">DUF7330 domain-containing protein</fullName>
    </recommendedName>
</protein>
<evidence type="ECO:0000256" key="1">
    <source>
        <dbReference type="SAM" id="MobiDB-lite"/>
    </source>
</evidence>
<evidence type="ECO:0000259" key="2">
    <source>
        <dbReference type="Pfam" id="PF24016"/>
    </source>
</evidence>
<feature type="domain" description="DUF7330" evidence="2">
    <location>
        <begin position="89"/>
        <end position="275"/>
    </location>
</feature>
<feature type="region of interest" description="Disordered" evidence="1">
    <location>
        <begin position="43"/>
        <end position="91"/>
    </location>
</feature>
<feature type="compositionally biased region" description="Pro residues" evidence="1">
    <location>
        <begin position="51"/>
        <end position="63"/>
    </location>
</feature>
<dbReference type="OMA" id="AIPRSFH"/>
<comment type="caution">
    <text evidence="3">The sequence shown here is derived from an EMBL/GenBank/DDBJ whole genome shotgun (WGS) entry which is preliminary data.</text>
</comment>
<dbReference type="Proteomes" id="UP000053558">
    <property type="component" value="Unassembled WGS sequence"/>
</dbReference>
<dbReference type="KEGG" id="cput:CONPUDRAFT_146324"/>
<dbReference type="InterPro" id="IPR055754">
    <property type="entry name" value="DUF7330"/>
</dbReference>
<proteinExistence type="predicted"/>
<gene>
    <name evidence="3" type="ORF">CONPUDRAFT_146324</name>
</gene>